<dbReference type="Gene3D" id="3.40.430.10">
    <property type="entry name" value="Dihydrofolate Reductase, subunit A"/>
    <property type="match status" value="1"/>
</dbReference>
<evidence type="ECO:0000256" key="12">
    <source>
        <dbReference type="ARBA" id="ARBA00023268"/>
    </source>
</evidence>
<evidence type="ECO:0000256" key="11">
    <source>
        <dbReference type="ARBA" id="ARBA00023002"/>
    </source>
</evidence>
<feature type="binding site" evidence="15">
    <location>
        <position position="162"/>
    </location>
    <ligand>
        <name>substrate</name>
    </ligand>
</feature>
<dbReference type="NCBIfam" id="TIGR00227">
    <property type="entry name" value="ribD_Cterm"/>
    <property type="match status" value="1"/>
</dbReference>
<evidence type="ECO:0000313" key="18">
    <source>
        <dbReference type="EMBL" id="TFZ82496.1"/>
    </source>
</evidence>
<comment type="caution">
    <text evidence="18">The sequence shown here is derived from an EMBL/GenBank/DDBJ whole genome shotgun (WGS) entry which is preliminary data.</text>
</comment>
<dbReference type="GO" id="GO:0050661">
    <property type="term" value="F:NADP binding"/>
    <property type="evidence" value="ECO:0007669"/>
    <property type="project" value="InterPro"/>
</dbReference>
<dbReference type="InterPro" id="IPR024072">
    <property type="entry name" value="DHFR-like_dom_sf"/>
</dbReference>
<comment type="cofactor">
    <cofactor evidence="13 16">
        <name>Zn(2+)</name>
        <dbReference type="ChEBI" id="CHEBI:29105"/>
    </cofactor>
    <text evidence="13 16">Binds 1 zinc ion.</text>
</comment>
<evidence type="ECO:0000256" key="7">
    <source>
        <dbReference type="ARBA" id="ARBA00022723"/>
    </source>
</evidence>
<keyword evidence="8 13" id="KW-0378">Hydrolase</keyword>
<feature type="active site" description="Proton donor" evidence="14">
    <location>
        <position position="46"/>
    </location>
</feature>
<accession>A0A4Z0F887</accession>
<dbReference type="EC" id="1.1.1.193" evidence="13"/>
<dbReference type="InterPro" id="IPR050765">
    <property type="entry name" value="Riboflavin_Biosynth_HTPR"/>
</dbReference>
<evidence type="ECO:0000313" key="19">
    <source>
        <dbReference type="Proteomes" id="UP000297890"/>
    </source>
</evidence>
<dbReference type="PROSITE" id="PS00903">
    <property type="entry name" value="CYT_DCMP_DEAMINASES_1"/>
    <property type="match status" value="1"/>
</dbReference>
<dbReference type="PANTHER" id="PTHR38011">
    <property type="entry name" value="DIHYDROFOLATE REDUCTASE FAMILY PROTEIN (AFU_ORTHOLOGUE AFUA_8G06820)"/>
    <property type="match status" value="1"/>
</dbReference>
<dbReference type="InterPro" id="IPR002734">
    <property type="entry name" value="RibDG_C"/>
</dbReference>
<feature type="binding site" evidence="15">
    <location>
        <begin position="295"/>
        <end position="301"/>
    </location>
    <ligand>
        <name>NADP(+)</name>
        <dbReference type="ChEBI" id="CHEBI:58349"/>
    </ligand>
</feature>
<protein>
    <recommendedName>
        <fullName evidence="13">Riboflavin biosynthesis protein RibD</fullName>
    </recommendedName>
    <domain>
        <recommendedName>
            <fullName evidence="13">Diaminohydroxyphosphoribosylaminopyrimidine deaminase</fullName>
            <shortName evidence="13">DRAP deaminase</shortName>
            <ecNumber evidence="13">3.5.4.26</ecNumber>
        </recommendedName>
        <alternativeName>
            <fullName evidence="13">Riboflavin-specific deaminase</fullName>
        </alternativeName>
    </domain>
    <domain>
        <recommendedName>
            <fullName evidence="13">5-amino-6-(5-phosphoribosylamino)uracil reductase</fullName>
            <ecNumber evidence="13">1.1.1.193</ecNumber>
        </recommendedName>
        <alternativeName>
            <fullName evidence="13">HTP reductase</fullName>
        </alternativeName>
    </domain>
</protein>
<keyword evidence="6 13" id="KW-0686">Riboflavin biosynthesis</keyword>
<dbReference type="AlphaFoldDB" id="A0A4Z0F887"/>
<sequence length="368" mass="38664">MARAIRLAERGMATTQPNPRVGCVLVSDGQIVGEGWHMQAGAPHAEIYALQQAGARARGATAYVTLEPCSHHGRTAPCSAALIAAGVTRVVTAMEDPNPLVRGEGHAQLRAAGIAVTEQVGNPAARQLNPGYIQRMTQGRPRVTLKLGATLDGRTAAANGKSQWITGPAARLDVQHLRARSGAVLTGSGTALADDPALTVRLPGHGVAPDGRVVPWHQPLRAVLDRRLRLMPGGRLFGPGGRLVVYTAAPVPESRAEALQDAGAEVIGLPEPTDPAAVFTHLASLGVNDVLIEAGPTLAGGLIAAHRVDELIIYLAPSLLGSHGRGMFDLPDLVGLDARIPLRIRDVRAVGADWRIRATPEQQEKETH</sequence>
<comment type="catalytic activity">
    <reaction evidence="13">
        <text>5-amino-6-(5-phospho-D-ribitylamino)uracil + NADP(+) = 5-amino-6-(5-phospho-D-ribosylamino)uracil + NADPH + H(+)</text>
        <dbReference type="Rhea" id="RHEA:17845"/>
        <dbReference type="ChEBI" id="CHEBI:15378"/>
        <dbReference type="ChEBI" id="CHEBI:57783"/>
        <dbReference type="ChEBI" id="CHEBI:58349"/>
        <dbReference type="ChEBI" id="CHEBI:58421"/>
        <dbReference type="ChEBI" id="CHEBI:58453"/>
        <dbReference type="EC" id="1.1.1.193"/>
    </reaction>
</comment>
<evidence type="ECO:0000256" key="13">
    <source>
        <dbReference type="PIRNR" id="PIRNR006769"/>
    </source>
</evidence>
<comment type="similarity">
    <text evidence="4 13">In the N-terminal section; belongs to the cytidine and deoxycytidylate deaminase family.</text>
</comment>
<feature type="binding site" evidence="15">
    <location>
        <position position="293"/>
    </location>
    <ligand>
        <name>substrate</name>
    </ligand>
</feature>
<feature type="binding site" evidence="15">
    <location>
        <position position="190"/>
    </location>
    <ligand>
        <name>NADP(+)</name>
        <dbReference type="ChEBI" id="CHEBI:58349"/>
    </ligand>
</feature>
<evidence type="ECO:0000256" key="3">
    <source>
        <dbReference type="ARBA" id="ARBA00004910"/>
    </source>
</evidence>
<gene>
    <name evidence="18" type="primary">ribD</name>
    <name evidence="18" type="ORF">E4680_08085</name>
</gene>
<evidence type="ECO:0000256" key="1">
    <source>
        <dbReference type="ARBA" id="ARBA00002151"/>
    </source>
</evidence>
<feature type="binding site" evidence="16">
    <location>
        <position position="78"/>
    </location>
    <ligand>
        <name>Zn(2+)</name>
        <dbReference type="ChEBI" id="CHEBI:29105"/>
        <note>catalytic</note>
    </ligand>
</feature>
<evidence type="ECO:0000256" key="8">
    <source>
        <dbReference type="ARBA" id="ARBA00022801"/>
    </source>
</evidence>
<dbReference type="Pfam" id="PF00383">
    <property type="entry name" value="dCMP_cyt_deam_1"/>
    <property type="match status" value="1"/>
</dbReference>
<dbReference type="Pfam" id="PF01872">
    <property type="entry name" value="RibD_C"/>
    <property type="match status" value="1"/>
</dbReference>
<keyword evidence="11 13" id="KW-0560">Oxidoreductase</keyword>
<name>A0A4Z0F887_9GAMM</name>
<reference evidence="18 19" key="1">
    <citation type="journal article" date="2019" name="ISME J.">
        <title>Candidatus Macondimonas diazotrophica, a novel gammaproteobacterial genus dominating crude-oil-contaminated coastal sediments.</title>
        <authorList>
            <person name="Karthikeyan S."/>
            <person name="Konstantinidis K."/>
        </authorList>
    </citation>
    <scope>NUCLEOTIDE SEQUENCE [LARGE SCALE GENOMIC DNA]</scope>
    <source>
        <strain evidence="18 19">KTK01</strain>
    </source>
</reference>
<dbReference type="SUPFAM" id="SSF53927">
    <property type="entry name" value="Cytidine deaminase-like"/>
    <property type="match status" value="1"/>
</dbReference>
<dbReference type="OrthoDB" id="9800865at2"/>
<dbReference type="SUPFAM" id="SSF53597">
    <property type="entry name" value="Dihydrofolate reductase-like"/>
    <property type="match status" value="1"/>
</dbReference>
<evidence type="ECO:0000256" key="6">
    <source>
        <dbReference type="ARBA" id="ARBA00022619"/>
    </source>
</evidence>
<feature type="binding site" evidence="15">
    <location>
        <position position="148"/>
    </location>
    <ligand>
        <name>NADP(+)</name>
        <dbReference type="ChEBI" id="CHEBI:58349"/>
    </ligand>
</feature>
<organism evidence="18 19">
    <name type="scientific">Candidatus Macondimonas diazotrophica</name>
    <dbReference type="NCBI Taxonomy" id="2305248"/>
    <lineage>
        <taxon>Bacteria</taxon>
        <taxon>Pseudomonadati</taxon>
        <taxon>Pseudomonadota</taxon>
        <taxon>Gammaproteobacteria</taxon>
        <taxon>Chromatiales</taxon>
        <taxon>Ectothiorhodospiraceae</taxon>
        <taxon>Candidatus Macondimonas</taxon>
    </lineage>
</organism>
<dbReference type="GO" id="GO:0008270">
    <property type="term" value="F:zinc ion binding"/>
    <property type="evidence" value="ECO:0007669"/>
    <property type="project" value="InterPro"/>
</dbReference>
<feature type="binding site" evidence="15">
    <location>
        <position position="164"/>
    </location>
    <ligand>
        <name>NADP(+)</name>
        <dbReference type="ChEBI" id="CHEBI:58349"/>
    </ligand>
</feature>
<comment type="function">
    <text evidence="1 13">Converts 2,5-diamino-6-(ribosylamino)-4(3h)-pyrimidinone 5'-phosphate into 5-amino-6-(ribosylamino)-2,4(1h,3h)-pyrimidinedione 5'-phosphate.</text>
</comment>
<feature type="binding site" evidence="15">
    <location>
        <position position="198"/>
    </location>
    <ligand>
        <name>substrate</name>
    </ligand>
</feature>
<comment type="similarity">
    <text evidence="5 13">In the C-terminal section; belongs to the HTP reductase family.</text>
</comment>
<dbReference type="CDD" id="cd01284">
    <property type="entry name" value="Riboflavin_deaminase-reductase"/>
    <property type="match status" value="1"/>
</dbReference>
<feature type="binding site" evidence="15">
    <location>
        <position position="201"/>
    </location>
    <ligand>
        <name>substrate</name>
    </ligand>
</feature>
<dbReference type="EMBL" id="SRIO01000009">
    <property type="protein sequence ID" value="TFZ82496.1"/>
    <property type="molecule type" value="Genomic_DNA"/>
</dbReference>
<feature type="binding site" evidence="15">
    <location>
        <position position="194"/>
    </location>
    <ligand>
        <name>NADP(+)</name>
        <dbReference type="ChEBI" id="CHEBI:58349"/>
    </ligand>
</feature>
<dbReference type="Proteomes" id="UP000297890">
    <property type="component" value="Unassembled WGS sequence"/>
</dbReference>
<evidence type="ECO:0000256" key="5">
    <source>
        <dbReference type="ARBA" id="ARBA00007417"/>
    </source>
</evidence>
<keyword evidence="10 13" id="KW-0521">NADP</keyword>
<evidence type="ECO:0000259" key="17">
    <source>
        <dbReference type="PROSITE" id="PS51747"/>
    </source>
</evidence>
<dbReference type="GO" id="GO:0008703">
    <property type="term" value="F:5-amino-6-(5-phosphoribosylamino)uracil reductase activity"/>
    <property type="evidence" value="ECO:0007669"/>
    <property type="project" value="UniProtKB-EC"/>
</dbReference>
<keyword evidence="12" id="KW-0511">Multifunctional enzyme</keyword>
<comment type="catalytic activity">
    <reaction evidence="13">
        <text>2,5-diamino-6-hydroxy-4-(5-phosphoribosylamino)-pyrimidine + H2O + H(+) = 5-amino-6-(5-phospho-D-ribosylamino)uracil + NH4(+)</text>
        <dbReference type="Rhea" id="RHEA:21868"/>
        <dbReference type="ChEBI" id="CHEBI:15377"/>
        <dbReference type="ChEBI" id="CHEBI:15378"/>
        <dbReference type="ChEBI" id="CHEBI:28938"/>
        <dbReference type="ChEBI" id="CHEBI:58453"/>
        <dbReference type="ChEBI" id="CHEBI:58614"/>
        <dbReference type="EC" id="3.5.4.26"/>
    </reaction>
</comment>
<dbReference type="PIRSF" id="PIRSF006769">
    <property type="entry name" value="RibD"/>
    <property type="match status" value="1"/>
</dbReference>
<feature type="binding site" evidence="15">
    <location>
        <position position="178"/>
    </location>
    <ligand>
        <name>substrate</name>
    </ligand>
</feature>
<keyword evidence="9 13" id="KW-0862">Zinc</keyword>
<dbReference type="GO" id="GO:0008835">
    <property type="term" value="F:diaminohydroxyphosphoribosylaminopyrimidine deaminase activity"/>
    <property type="evidence" value="ECO:0007669"/>
    <property type="project" value="UniProtKB-EC"/>
</dbReference>
<evidence type="ECO:0000256" key="15">
    <source>
        <dbReference type="PIRSR" id="PIRSR006769-2"/>
    </source>
</evidence>
<evidence type="ECO:0000256" key="2">
    <source>
        <dbReference type="ARBA" id="ARBA00004882"/>
    </source>
</evidence>
<dbReference type="InterPro" id="IPR002125">
    <property type="entry name" value="CMP_dCMP_dom"/>
</dbReference>
<dbReference type="InterPro" id="IPR011549">
    <property type="entry name" value="RibD_C"/>
</dbReference>
<dbReference type="InterPro" id="IPR016192">
    <property type="entry name" value="APOBEC/CMP_deaminase_Zn-bd"/>
</dbReference>
<keyword evidence="19" id="KW-1185">Reference proteome</keyword>
<dbReference type="InterPro" id="IPR004794">
    <property type="entry name" value="Eubact_RibD"/>
</dbReference>
<dbReference type="NCBIfam" id="TIGR00326">
    <property type="entry name" value="eubact_ribD"/>
    <property type="match status" value="1"/>
</dbReference>
<keyword evidence="7 13" id="KW-0479">Metal-binding</keyword>
<dbReference type="GO" id="GO:0009231">
    <property type="term" value="P:riboflavin biosynthetic process"/>
    <property type="evidence" value="ECO:0007669"/>
    <property type="project" value="UniProtKB-UniPathway"/>
</dbReference>
<dbReference type="InterPro" id="IPR016193">
    <property type="entry name" value="Cytidine_deaminase-like"/>
</dbReference>
<evidence type="ECO:0000256" key="16">
    <source>
        <dbReference type="PIRSR" id="PIRSR006769-3"/>
    </source>
</evidence>
<feature type="binding site" evidence="16">
    <location>
        <position position="69"/>
    </location>
    <ligand>
        <name>Zn(2+)</name>
        <dbReference type="ChEBI" id="CHEBI:29105"/>
        <note>catalytic</note>
    </ligand>
</feature>
<feature type="binding site" evidence="16">
    <location>
        <position position="44"/>
    </location>
    <ligand>
        <name>Zn(2+)</name>
        <dbReference type="ChEBI" id="CHEBI:29105"/>
        <note>catalytic</note>
    </ligand>
</feature>
<evidence type="ECO:0000256" key="9">
    <source>
        <dbReference type="ARBA" id="ARBA00022833"/>
    </source>
</evidence>
<dbReference type="PROSITE" id="PS51747">
    <property type="entry name" value="CYT_DCMP_DEAMINASES_2"/>
    <property type="match status" value="1"/>
</dbReference>
<evidence type="ECO:0000256" key="10">
    <source>
        <dbReference type="ARBA" id="ARBA00022857"/>
    </source>
</evidence>
<evidence type="ECO:0000256" key="14">
    <source>
        <dbReference type="PIRSR" id="PIRSR006769-1"/>
    </source>
</evidence>
<dbReference type="PANTHER" id="PTHR38011:SF7">
    <property type="entry name" value="2,5-DIAMINO-6-RIBOSYLAMINO-4(3H)-PYRIMIDINONE 5'-PHOSPHATE REDUCTASE"/>
    <property type="match status" value="1"/>
</dbReference>
<comment type="pathway">
    <text evidence="3 13">Cofactor biosynthesis; riboflavin biosynthesis; 5-amino-6-(D-ribitylamino)uracil from GTP: step 3/4.</text>
</comment>
<dbReference type="FunFam" id="3.40.140.10:FF:000025">
    <property type="entry name" value="Riboflavin biosynthesis protein RibD"/>
    <property type="match status" value="1"/>
</dbReference>
<dbReference type="Gene3D" id="3.40.140.10">
    <property type="entry name" value="Cytidine Deaminase, domain 2"/>
    <property type="match status" value="1"/>
</dbReference>
<proteinExistence type="inferred from homology"/>
<dbReference type="UniPathway" id="UPA00275">
    <property type="reaction ID" value="UER00401"/>
</dbReference>
<dbReference type="EC" id="3.5.4.26" evidence="13"/>
<feature type="domain" description="CMP/dCMP-type deaminase" evidence="17">
    <location>
        <begin position="1"/>
        <end position="116"/>
    </location>
</feature>
<comment type="pathway">
    <text evidence="2 13">Cofactor biosynthesis; riboflavin biosynthesis; 5-amino-6-(D-ribitylamino)uracil from GTP: step 2/4.</text>
</comment>
<evidence type="ECO:0000256" key="4">
    <source>
        <dbReference type="ARBA" id="ARBA00005259"/>
    </source>
</evidence>